<protein>
    <submittedName>
        <fullName evidence="1">Uncharacterized protein</fullName>
    </submittedName>
</protein>
<gene>
    <name evidence="1" type="ORF">JI435_417670</name>
</gene>
<keyword evidence="2" id="KW-1185">Reference proteome</keyword>
<dbReference type="AlphaFoldDB" id="A0A7U2FBE9"/>
<evidence type="ECO:0000313" key="2">
    <source>
        <dbReference type="Proteomes" id="UP000663193"/>
    </source>
</evidence>
<name>A0A7U2FBE9_PHANO</name>
<sequence length="87" mass="9900">MYRDGKVVRSRCTALGPFEAPYPKPNSTDMTTGTCLCLTCNSPAKVGEPSLLPERLARLERLERLERLFTLSMSRRALHFEEYARHG</sequence>
<dbReference type="EMBL" id="CP069035">
    <property type="protein sequence ID" value="QRD02204.1"/>
    <property type="molecule type" value="Genomic_DNA"/>
</dbReference>
<organism evidence="1 2">
    <name type="scientific">Phaeosphaeria nodorum (strain SN15 / ATCC MYA-4574 / FGSC 10173)</name>
    <name type="common">Glume blotch fungus</name>
    <name type="synonym">Parastagonospora nodorum</name>
    <dbReference type="NCBI Taxonomy" id="321614"/>
    <lineage>
        <taxon>Eukaryota</taxon>
        <taxon>Fungi</taxon>
        <taxon>Dikarya</taxon>
        <taxon>Ascomycota</taxon>
        <taxon>Pezizomycotina</taxon>
        <taxon>Dothideomycetes</taxon>
        <taxon>Pleosporomycetidae</taxon>
        <taxon>Pleosporales</taxon>
        <taxon>Pleosporineae</taxon>
        <taxon>Phaeosphaeriaceae</taxon>
        <taxon>Parastagonospora</taxon>
    </lineage>
</organism>
<proteinExistence type="predicted"/>
<reference evidence="2" key="1">
    <citation type="journal article" date="2021" name="BMC Genomics">
        <title>Chromosome-level genome assembly and manually-curated proteome of model necrotroph Parastagonospora nodorum Sn15 reveals a genome-wide trove of candidate effector homologs, and redundancy of virulence-related functions within an accessory chromosome.</title>
        <authorList>
            <person name="Bertazzoni S."/>
            <person name="Jones D.A.B."/>
            <person name="Phan H.T."/>
            <person name="Tan K.-C."/>
            <person name="Hane J.K."/>
        </authorList>
    </citation>
    <scope>NUCLEOTIDE SEQUENCE [LARGE SCALE GENOMIC DNA]</scope>
    <source>
        <strain evidence="2">SN15 / ATCC MYA-4574 / FGSC 10173)</strain>
    </source>
</reference>
<dbReference type="VEuPathDB" id="FungiDB:JI435_417670"/>
<dbReference type="Proteomes" id="UP000663193">
    <property type="component" value="Chromosome 13"/>
</dbReference>
<evidence type="ECO:0000313" key="1">
    <source>
        <dbReference type="EMBL" id="QRD02204.1"/>
    </source>
</evidence>
<accession>A0A7U2FBE9</accession>